<name>A0A7C9VNJ2_9PSEU</name>
<proteinExistence type="predicted"/>
<evidence type="ECO:0000313" key="1">
    <source>
        <dbReference type="EMBL" id="NGY58295.1"/>
    </source>
</evidence>
<sequence>MEQARGLVATDAGMQVLWHRKPFSHVVDYDSWDEELLEDAGIMRHIEIGSMVPLSTGMDGAWEFVVRWGDEAALTETEQRHVVVSSEPYLLVSETDVRVGGIEHITGNAEDDEGFAVPLPPGRWSVTTHMIDADASGEQLDFVVLIKPGTAGERYRTSEQPFERR</sequence>
<evidence type="ECO:0000313" key="2">
    <source>
        <dbReference type="Proteomes" id="UP000481360"/>
    </source>
</evidence>
<dbReference type="Proteomes" id="UP000481360">
    <property type="component" value="Unassembled WGS sequence"/>
</dbReference>
<reference evidence="1 2" key="1">
    <citation type="submission" date="2020-03" db="EMBL/GenBank/DDBJ databases">
        <title>Isolation and identification of active actinomycetes.</title>
        <authorList>
            <person name="Sun X."/>
        </authorList>
    </citation>
    <scope>NUCLEOTIDE SEQUENCE [LARGE SCALE GENOMIC DNA]</scope>
    <source>
        <strain evidence="1 2">NEAU-D13</strain>
    </source>
</reference>
<gene>
    <name evidence="1" type="ORF">G7043_05025</name>
</gene>
<comment type="caution">
    <text evidence="1">The sequence shown here is derived from an EMBL/GenBank/DDBJ whole genome shotgun (WGS) entry which is preliminary data.</text>
</comment>
<dbReference type="AlphaFoldDB" id="A0A7C9VNJ2"/>
<organism evidence="1 2">
    <name type="scientific">Lentzea alba</name>
    <dbReference type="NCBI Taxonomy" id="2714351"/>
    <lineage>
        <taxon>Bacteria</taxon>
        <taxon>Bacillati</taxon>
        <taxon>Actinomycetota</taxon>
        <taxon>Actinomycetes</taxon>
        <taxon>Pseudonocardiales</taxon>
        <taxon>Pseudonocardiaceae</taxon>
        <taxon>Lentzea</taxon>
    </lineage>
</organism>
<protein>
    <submittedName>
        <fullName evidence="1">Uncharacterized protein</fullName>
    </submittedName>
</protein>
<dbReference type="EMBL" id="JAAMPJ010000001">
    <property type="protein sequence ID" value="NGY58295.1"/>
    <property type="molecule type" value="Genomic_DNA"/>
</dbReference>
<keyword evidence="2" id="KW-1185">Reference proteome</keyword>
<accession>A0A7C9VNJ2</accession>
<dbReference type="RefSeq" id="WP_166044311.1">
    <property type="nucleotide sequence ID" value="NZ_JAAMPJ010000001.1"/>
</dbReference>